<organism evidence="8 9">
    <name type="scientific">Nelumbo nucifera</name>
    <name type="common">Sacred lotus</name>
    <dbReference type="NCBI Taxonomy" id="4432"/>
    <lineage>
        <taxon>Eukaryota</taxon>
        <taxon>Viridiplantae</taxon>
        <taxon>Streptophyta</taxon>
        <taxon>Embryophyta</taxon>
        <taxon>Tracheophyta</taxon>
        <taxon>Spermatophyta</taxon>
        <taxon>Magnoliopsida</taxon>
        <taxon>Proteales</taxon>
        <taxon>Nelumbonaceae</taxon>
        <taxon>Nelumbo</taxon>
    </lineage>
</organism>
<name>A0A822YIP4_NELNU</name>
<keyword evidence="6 7" id="KW-0472">Membrane</keyword>
<comment type="caution">
    <text evidence="7">Lacks conserved residue(s) required for the propagation of feature annotation.</text>
</comment>
<feature type="transmembrane region" description="Helical" evidence="7">
    <location>
        <begin position="92"/>
        <end position="115"/>
    </location>
</feature>
<dbReference type="EMBL" id="DUZY01000003">
    <property type="protein sequence ID" value="DAD32362.1"/>
    <property type="molecule type" value="Genomic_DNA"/>
</dbReference>
<feature type="transmembrane region" description="Helical" evidence="7">
    <location>
        <begin position="26"/>
        <end position="49"/>
    </location>
</feature>
<feature type="transmembrane region" description="Helical" evidence="7">
    <location>
        <begin position="61"/>
        <end position="80"/>
    </location>
</feature>
<comment type="similarity">
    <text evidence="2 7">Belongs to the purine permeases (TC 2.A.7.14) family.</text>
</comment>
<dbReference type="InterPro" id="IPR037185">
    <property type="entry name" value="EmrE-like"/>
</dbReference>
<reference evidence="8 9" key="1">
    <citation type="journal article" date="2020" name="Mol. Biol. Evol.">
        <title>Distinct Expression and Methylation Patterns for Genes with Different Fates following a Single Whole-Genome Duplication in Flowering Plants.</title>
        <authorList>
            <person name="Shi T."/>
            <person name="Rahmani R.S."/>
            <person name="Gugger P.F."/>
            <person name="Wang M."/>
            <person name="Li H."/>
            <person name="Zhang Y."/>
            <person name="Li Z."/>
            <person name="Wang Q."/>
            <person name="Van de Peer Y."/>
            <person name="Marchal K."/>
            <person name="Chen J."/>
        </authorList>
    </citation>
    <scope>NUCLEOTIDE SEQUENCE [LARGE SCALE GENOMIC DNA]</scope>
    <source>
        <tissue evidence="8">Leaf</tissue>
    </source>
</reference>
<dbReference type="SUPFAM" id="SSF103481">
    <property type="entry name" value="Multidrug resistance efflux transporter EmrE"/>
    <property type="match status" value="1"/>
</dbReference>
<evidence type="ECO:0000256" key="5">
    <source>
        <dbReference type="ARBA" id="ARBA00022989"/>
    </source>
</evidence>
<feature type="transmembrane region" description="Helical" evidence="7">
    <location>
        <begin position="152"/>
        <end position="173"/>
    </location>
</feature>
<dbReference type="AlphaFoldDB" id="A0A822YIP4"/>
<evidence type="ECO:0000256" key="2">
    <source>
        <dbReference type="ARBA" id="ARBA00006213"/>
    </source>
</evidence>
<dbReference type="GO" id="GO:0015211">
    <property type="term" value="F:purine nucleoside transmembrane transporter activity"/>
    <property type="evidence" value="ECO:0007669"/>
    <property type="project" value="UniProtKB-UniRule"/>
</dbReference>
<dbReference type="GO" id="GO:0005345">
    <property type="term" value="F:purine nucleobase transmembrane transporter activity"/>
    <property type="evidence" value="ECO:0007669"/>
    <property type="project" value="UniProtKB-UniRule"/>
</dbReference>
<comment type="caution">
    <text evidence="8">The sequence shown here is derived from an EMBL/GenBank/DDBJ whole genome shotgun (WGS) entry which is preliminary data.</text>
</comment>
<comment type="subcellular location">
    <subcellularLocation>
        <location evidence="1 7">Membrane</location>
        <topology evidence="1 7">Multi-pass membrane protein</topology>
    </subcellularLocation>
</comment>
<feature type="transmembrane region" description="Helical" evidence="7">
    <location>
        <begin position="127"/>
        <end position="146"/>
    </location>
</feature>
<feature type="transmembrane region" description="Helical" evidence="7">
    <location>
        <begin position="267"/>
        <end position="290"/>
    </location>
</feature>
<dbReference type="Proteomes" id="UP000607653">
    <property type="component" value="Unassembled WGS sequence"/>
</dbReference>
<dbReference type="GO" id="GO:0016020">
    <property type="term" value="C:membrane"/>
    <property type="evidence" value="ECO:0007669"/>
    <property type="project" value="UniProtKB-SubCell"/>
</dbReference>
<keyword evidence="9" id="KW-1185">Reference proteome</keyword>
<dbReference type="Pfam" id="PF16913">
    <property type="entry name" value="PUNUT"/>
    <property type="match status" value="1"/>
</dbReference>
<evidence type="ECO:0000256" key="4">
    <source>
        <dbReference type="ARBA" id="ARBA00022692"/>
    </source>
</evidence>
<evidence type="ECO:0000256" key="7">
    <source>
        <dbReference type="RuleBase" id="RU368015"/>
    </source>
</evidence>
<accession>A0A822YIP4</accession>
<dbReference type="PANTHER" id="PTHR31376:SF105">
    <property type="entry name" value="PURINE PERMEASE-RELATED"/>
    <property type="match status" value="1"/>
</dbReference>
<feature type="transmembrane region" description="Helical" evidence="7">
    <location>
        <begin position="185"/>
        <end position="206"/>
    </location>
</feature>
<gene>
    <name evidence="8" type="ORF">HUJ06_011213</name>
</gene>
<keyword evidence="4 7" id="KW-0812">Transmembrane</keyword>
<sequence length="332" mass="36937">MDIQELTGRQVLNKEEKMSKALKRSLLLLFCTFVALGNTGGPLLTRLYFIHGGKRIWLSSWLISIGWPVLLFPFFILYLYRLKSDKDAKLFFMNPYLFAACTILGLVNGFSNYLYGFGLSRLPVSTGGLIGSTQLICTAVFAFLLVGQRFMFYSINSVVLSIMGAIVLAFHASSDRPANESNTQYYVGFAMTVGAALINGLSPPLIELMYKKLKQGITYSLPSLVMEILIVTSIFSNVFCTVGMLVKNDFQVISREAREYGLGETKYYVVLAWSVMIWQVFMLGIIGTIFCASSLWVGVLVAALLPVTEILAIVFYHEKFQSEKGLALALSL</sequence>
<evidence type="ECO:0000313" key="9">
    <source>
        <dbReference type="Proteomes" id="UP000607653"/>
    </source>
</evidence>
<keyword evidence="3 7" id="KW-0813">Transport</keyword>
<evidence type="ECO:0000313" key="8">
    <source>
        <dbReference type="EMBL" id="DAD32362.1"/>
    </source>
</evidence>
<keyword evidence="5 7" id="KW-1133">Transmembrane helix</keyword>
<dbReference type="InterPro" id="IPR030182">
    <property type="entry name" value="PUP_plant"/>
</dbReference>
<evidence type="ECO:0000256" key="3">
    <source>
        <dbReference type="ARBA" id="ARBA00022448"/>
    </source>
</evidence>
<evidence type="ECO:0000256" key="6">
    <source>
        <dbReference type="ARBA" id="ARBA00023136"/>
    </source>
</evidence>
<proteinExistence type="inferred from homology"/>
<dbReference type="PANTHER" id="PTHR31376">
    <property type="entry name" value="OS09G0467300 PROTEIN-RELATED"/>
    <property type="match status" value="1"/>
</dbReference>
<protein>
    <recommendedName>
        <fullName evidence="7">Probable purine permease</fullName>
    </recommendedName>
</protein>
<evidence type="ECO:0000256" key="1">
    <source>
        <dbReference type="ARBA" id="ARBA00004141"/>
    </source>
</evidence>
<feature type="transmembrane region" description="Helical" evidence="7">
    <location>
        <begin position="296"/>
        <end position="316"/>
    </location>
</feature>
<feature type="transmembrane region" description="Helical" evidence="7">
    <location>
        <begin position="226"/>
        <end position="246"/>
    </location>
</feature>